<evidence type="ECO:0000256" key="3">
    <source>
        <dbReference type="ARBA" id="ARBA00004775"/>
    </source>
</evidence>
<dbReference type="PANTHER" id="PTHR10937:SF0">
    <property type="entry name" value="GLUTAMINE--FRUCTOSE-6-PHOSPHATE TRANSAMINASE (ISOMERIZING)"/>
    <property type="match status" value="1"/>
</dbReference>
<evidence type="ECO:0000256" key="4">
    <source>
        <dbReference type="ARBA" id="ARBA00012916"/>
    </source>
</evidence>
<dbReference type="InterPro" id="IPR017932">
    <property type="entry name" value="GATase_2_dom"/>
</dbReference>
<accession>A0A2U3DSD1</accession>
<dbReference type="InterPro" id="IPR035490">
    <property type="entry name" value="GlmS/FrlB_SIS"/>
</dbReference>
<dbReference type="GO" id="GO:0006031">
    <property type="term" value="P:chitin biosynthetic process"/>
    <property type="evidence" value="ECO:0007669"/>
    <property type="project" value="UniProtKB-ARBA"/>
</dbReference>
<dbReference type="Gene3D" id="3.40.50.10490">
    <property type="entry name" value="Glucose-6-phosphate isomerase like protein, domain 1"/>
    <property type="match status" value="2"/>
</dbReference>
<dbReference type="InterPro" id="IPR035466">
    <property type="entry name" value="GlmS/AgaS_SIS"/>
</dbReference>
<evidence type="ECO:0000256" key="8">
    <source>
        <dbReference type="ARBA" id="ARBA00022962"/>
    </source>
</evidence>
<evidence type="ECO:0000256" key="11">
    <source>
        <dbReference type="SAM" id="MobiDB-lite"/>
    </source>
</evidence>
<dbReference type="PROSITE" id="PS51278">
    <property type="entry name" value="GATASE_TYPE_2"/>
    <property type="match status" value="1"/>
</dbReference>
<dbReference type="SUPFAM" id="SSF53697">
    <property type="entry name" value="SIS domain"/>
    <property type="match status" value="1"/>
</dbReference>
<feature type="domain" description="Glutamine amidotransferase type-2" evidence="12">
    <location>
        <begin position="378"/>
        <end position="684"/>
    </location>
</feature>
<dbReference type="CDD" id="cd05008">
    <property type="entry name" value="SIS_GlmS_GlmD_1"/>
    <property type="match status" value="1"/>
</dbReference>
<protein>
    <recommendedName>
        <fullName evidence="4">glutamine--fructose-6-phosphate transaminase (isomerizing)</fullName>
        <ecNumber evidence="4">2.6.1.16</ecNumber>
    </recommendedName>
    <alternativeName>
        <fullName evidence="10">D-fructose-6-phosphate amidotransferase</fullName>
    </alternativeName>
    <alternativeName>
        <fullName evidence="9">Hexosephosphate aminotransferase</fullName>
    </alternativeName>
</protein>
<evidence type="ECO:0000256" key="7">
    <source>
        <dbReference type="ARBA" id="ARBA00022737"/>
    </source>
</evidence>
<dbReference type="GO" id="GO:0004360">
    <property type="term" value="F:glutamine-fructose-6-phosphate transaminase (isomerizing) activity"/>
    <property type="evidence" value="ECO:0007669"/>
    <property type="project" value="UniProtKB-EC"/>
</dbReference>
<dbReference type="GO" id="GO:0006048">
    <property type="term" value="P:UDP-N-acetylglucosamine biosynthetic process"/>
    <property type="evidence" value="ECO:0007669"/>
    <property type="project" value="UniProtKB-UniPathway"/>
</dbReference>
<dbReference type="Pfam" id="PF13522">
    <property type="entry name" value="GATase_6"/>
    <property type="match status" value="1"/>
</dbReference>
<dbReference type="SUPFAM" id="SSF56235">
    <property type="entry name" value="N-terminal nucleophile aminohydrolases (Ntn hydrolases)"/>
    <property type="match status" value="1"/>
</dbReference>
<keyword evidence="8" id="KW-0315">Glutamine amidotransferase</keyword>
<dbReference type="EMBL" id="LCWV01000037">
    <property type="protein sequence ID" value="PWI65149.1"/>
    <property type="molecule type" value="Genomic_DNA"/>
</dbReference>
<dbReference type="Gene3D" id="3.60.20.10">
    <property type="entry name" value="Glutamine Phosphoribosylpyrophosphate, subunit 1, domain 1"/>
    <property type="match status" value="1"/>
</dbReference>
<dbReference type="UniPathway" id="UPA00113">
    <property type="reaction ID" value="UER00528"/>
</dbReference>
<feature type="domain" description="SIS" evidence="13">
    <location>
        <begin position="928"/>
        <end position="1069"/>
    </location>
</feature>
<dbReference type="Proteomes" id="UP000245956">
    <property type="component" value="Unassembled WGS sequence"/>
</dbReference>
<dbReference type="GO" id="GO:0006487">
    <property type="term" value="P:protein N-linked glycosylation"/>
    <property type="evidence" value="ECO:0007669"/>
    <property type="project" value="TreeGrafter"/>
</dbReference>
<comment type="catalytic activity">
    <reaction evidence="1">
        <text>D-fructose 6-phosphate + L-glutamine = D-glucosamine 6-phosphate + L-glutamate</text>
        <dbReference type="Rhea" id="RHEA:13237"/>
        <dbReference type="ChEBI" id="CHEBI:29985"/>
        <dbReference type="ChEBI" id="CHEBI:58359"/>
        <dbReference type="ChEBI" id="CHEBI:58725"/>
        <dbReference type="ChEBI" id="CHEBI:61527"/>
        <dbReference type="EC" id="2.6.1.16"/>
    </reaction>
</comment>
<reference evidence="14 15" key="1">
    <citation type="journal article" date="2016" name="Front. Microbiol.">
        <title>Genome and transcriptome sequences reveal the specific parasitism of the nematophagous Purpureocillium lilacinum 36-1.</title>
        <authorList>
            <person name="Xie J."/>
            <person name="Li S."/>
            <person name="Mo C."/>
            <person name="Xiao X."/>
            <person name="Peng D."/>
            <person name="Wang G."/>
            <person name="Xiao Y."/>
        </authorList>
    </citation>
    <scope>NUCLEOTIDE SEQUENCE [LARGE SCALE GENOMIC DNA]</scope>
    <source>
        <strain evidence="14 15">36-1</strain>
    </source>
</reference>
<name>A0A2U3DSD1_PURLI</name>
<dbReference type="CDD" id="cd05009">
    <property type="entry name" value="SIS_GlmS_GlmD_2"/>
    <property type="match status" value="1"/>
</dbReference>
<dbReference type="InterPro" id="IPR047084">
    <property type="entry name" value="GFAT_N"/>
</dbReference>
<organism evidence="14 15">
    <name type="scientific">Purpureocillium lilacinum</name>
    <name type="common">Paecilomyces lilacinus</name>
    <dbReference type="NCBI Taxonomy" id="33203"/>
    <lineage>
        <taxon>Eukaryota</taxon>
        <taxon>Fungi</taxon>
        <taxon>Dikarya</taxon>
        <taxon>Ascomycota</taxon>
        <taxon>Pezizomycotina</taxon>
        <taxon>Sordariomycetes</taxon>
        <taxon>Hypocreomycetidae</taxon>
        <taxon>Hypocreales</taxon>
        <taxon>Ophiocordycipitaceae</taxon>
        <taxon>Purpureocillium</taxon>
    </lineage>
</organism>
<feature type="region of interest" description="Disordered" evidence="11">
    <location>
        <begin position="282"/>
        <end position="306"/>
    </location>
</feature>
<evidence type="ECO:0000313" key="15">
    <source>
        <dbReference type="Proteomes" id="UP000245956"/>
    </source>
</evidence>
<gene>
    <name evidence="14" type="ORF">PCL_07326</name>
</gene>
<dbReference type="Pfam" id="PF01380">
    <property type="entry name" value="SIS"/>
    <property type="match status" value="2"/>
</dbReference>
<sequence length="1079" mass="118152">MAASTALCSGAPILPPGETRQRPVDFRGIVCPSEQRWMAGQRPYPPLLDMLHSRAVFAVLQHNPRENIKYKDKNFTLSVRDLQCGPPGWAWGARGGALVVAGKSWTSFVVQITARQRDKRPAGPLARRNRPRHVHYLLVTPRAAAHHRARPGIWHLPAAAVCVLNGPVTPSGGWHQARHTSPASGGGLSYTFVSISRRRPLGRLVFFFPHHVPSALVLVPGVGVGIGMQIANMYLHGLTQSEWMPMQPTSTTGLEPESPVSSAMAAAAAAGPRMGADLFRQASHKPSPCLPSRSASRQQPHRRAGKPLLTACAAAARTSTDARMEGPGAPLDKTVLSNSWCGTPAATGSQPAHPEPGCRAVHDSRYPPQGPGIVITMCGIFGYINYLVEKDRKFILDTLINGLSRLEYRGYDSAGLAVDGDKKNEVFAFKEVGKVAKLKKLIDESDVKLDKVFDSHAGIAHTRWATHGPPSTTNCHPHRSDPNWEFTVVHNGIITNYKELKTLLSSKGFKFETETDTECIAKLTKYIHDQHPQIGFTDLAKAVIQELEGAYGLLIKSVHYPHEVIAARKGSPLVIGVKTERRMKVDFVDVEYADDNTALPAEAASQNVALKKNAGDFLAPSNSSLLGAPDKSLLHRSQSRAFMTDDGMPMPTEFFLSSDPSAIVEHTKKVMYLEDDDIAHIHEGSLNIHRLKKADGSSNVRTIQTLELELQEIMKGKFDHFMQKEIFEQPESVVNTMRGRLDIANETVTLGGLRSYISTIRRCRRIIFIACGTSYHSCMAVRGIFEELAEIPISVELASDFLDREAPVFRDDTCVFVSQSGETADSLMALRYCLERGALTVGIVNVVGSSISLLTHCGVHVNAGPEIGVASTKAYTSQFIAMVMFALSLSEDRASKKQRREEIMAGLSNISGQIKEILDLDKPIKELCQKVFQNQKSLLLLGRGSQFSTALEGALKIKEISYLHCEAVMSGELKHGVLALVDENMPIIMILTRDEIFKKSLNAYQQVIARGGKPIVICNAGDEEFKASDATKIEVPKTVDCLQGLLNVIPLQLIAYWLAVLEGLNVDFPRNLAKSVTVE</sequence>
<proteinExistence type="predicted"/>
<feature type="domain" description="SIS" evidence="13">
    <location>
        <begin position="756"/>
        <end position="895"/>
    </location>
</feature>
<dbReference type="EC" id="2.6.1.16" evidence="4"/>
<keyword evidence="6" id="KW-0808">Transferase</keyword>
<dbReference type="PROSITE" id="PS51464">
    <property type="entry name" value="SIS"/>
    <property type="match status" value="2"/>
</dbReference>
<evidence type="ECO:0000256" key="10">
    <source>
        <dbReference type="ARBA" id="ARBA00033302"/>
    </source>
</evidence>
<keyword evidence="5" id="KW-0032">Aminotransferase</keyword>
<dbReference type="GO" id="GO:0097367">
    <property type="term" value="F:carbohydrate derivative binding"/>
    <property type="evidence" value="ECO:0007669"/>
    <property type="project" value="InterPro"/>
</dbReference>
<comment type="pathway">
    <text evidence="3">Nucleotide-sugar biosynthesis; UDP-N-acetyl-alpha-D-glucosamine biosynthesis; alpha-D-glucosamine 6-phosphate from D-fructose 6-phosphate: step 1/1.</text>
</comment>
<evidence type="ECO:0000256" key="6">
    <source>
        <dbReference type="ARBA" id="ARBA00022679"/>
    </source>
</evidence>
<dbReference type="InterPro" id="IPR046348">
    <property type="entry name" value="SIS_dom_sf"/>
</dbReference>
<evidence type="ECO:0000313" key="14">
    <source>
        <dbReference type="EMBL" id="PWI65149.1"/>
    </source>
</evidence>
<dbReference type="FunFam" id="3.40.50.10490:FF:000001">
    <property type="entry name" value="Glutamine--fructose-6-phosphate aminotransferase [isomerizing]"/>
    <property type="match status" value="1"/>
</dbReference>
<dbReference type="AlphaFoldDB" id="A0A2U3DSD1"/>
<dbReference type="InterPro" id="IPR001347">
    <property type="entry name" value="SIS_dom"/>
</dbReference>
<dbReference type="PANTHER" id="PTHR10937">
    <property type="entry name" value="GLUCOSAMINE--FRUCTOSE-6-PHOSPHATE AMINOTRANSFERASE, ISOMERIZING"/>
    <property type="match status" value="1"/>
</dbReference>
<dbReference type="InterPro" id="IPR029055">
    <property type="entry name" value="Ntn_hydrolases_N"/>
</dbReference>
<evidence type="ECO:0000259" key="13">
    <source>
        <dbReference type="PROSITE" id="PS51464"/>
    </source>
</evidence>
<evidence type="ECO:0000256" key="9">
    <source>
        <dbReference type="ARBA" id="ARBA00029805"/>
    </source>
</evidence>
<dbReference type="NCBIfam" id="NF001484">
    <property type="entry name" value="PRK00331.1"/>
    <property type="match status" value="1"/>
</dbReference>
<evidence type="ECO:0000256" key="1">
    <source>
        <dbReference type="ARBA" id="ARBA00001031"/>
    </source>
</evidence>
<dbReference type="GO" id="GO:0006002">
    <property type="term" value="P:fructose 6-phosphate metabolic process"/>
    <property type="evidence" value="ECO:0007669"/>
    <property type="project" value="TreeGrafter"/>
</dbReference>
<dbReference type="CDD" id="cd00714">
    <property type="entry name" value="GFAT"/>
    <property type="match status" value="1"/>
</dbReference>
<comment type="function">
    <text evidence="2">Involved in amino sugar synthesis (formation of chitin, supplies the amino sugars of asparagine-linked oligosaccharides of glycoproteins).</text>
</comment>
<keyword evidence="7" id="KW-0677">Repeat</keyword>
<evidence type="ECO:0000256" key="5">
    <source>
        <dbReference type="ARBA" id="ARBA00022576"/>
    </source>
</evidence>
<evidence type="ECO:0000259" key="12">
    <source>
        <dbReference type="PROSITE" id="PS51278"/>
    </source>
</evidence>
<evidence type="ECO:0000256" key="2">
    <source>
        <dbReference type="ARBA" id="ARBA00003267"/>
    </source>
</evidence>
<comment type="caution">
    <text evidence="14">The sequence shown here is derived from an EMBL/GenBank/DDBJ whole genome shotgun (WGS) entry which is preliminary data.</text>
</comment>